<dbReference type="NCBIfam" id="TIGR03994">
    <property type="entry name" value="rSAM_HemZ"/>
    <property type="match status" value="1"/>
</dbReference>
<dbReference type="PANTHER" id="PTHR13932">
    <property type="entry name" value="COPROPORPHYRINIGEN III OXIDASE"/>
    <property type="match status" value="1"/>
</dbReference>
<protein>
    <submittedName>
        <fullName evidence="3">Coproporphyrinogen dehydrogenase HemZ</fullName>
        <ecNumber evidence="3">1.3.98.3</ecNumber>
    </submittedName>
</protein>
<dbReference type="AlphaFoldDB" id="A0A9D1GKW0"/>
<feature type="region of interest" description="Disordered" evidence="1">
    <location>
        <begin position="66"/>
        <end position="96"/>
    </location>
</feature>
<comment type="caution">
    <text evidence="3">The sequence shown here is derived from an EMBL/GenBank/DDBJ whole genome shotgun (WGS) entry which is preliminary data.</text>
</comment>
<keyword evidence="3" id="KW-0560">Oxidoreductase</keyword>
<evidence type="ECO:0000259" key="2">
    <source>
        <dbReference type="PROSITE" id="PS51918"/>
    </source>
</evidence>
<dbReference type="SUPFAM" id="SSF102114">
    <property type="entry name" value="Radical SAM enzymes"/>
    <property type="match status" value="1"/>
</dbReference>
<dbReference type="SMART" id="SM00729">
    <property type="entry name" value="Elp3"/>
    <property type="match status" value="1"/>
</dbReference>
<sequence length="532" mass="60893">MIGLDLEENAFEQDVRELLMAFYPGCRFVYGTREEAESRCLEDGGLDLMVSGHFLEEAGERRYQLTVERQKADETKADSGADREKDGTKEREEQSQVIQKGLMEARENQPFAVTEGDRAETKNRIKRRLYFLLMLDTGRQLPWGALTGIRPVKIPEAKLAEGWDPDKILHFMEENYLTGPKKRQLSLEIAREERRLLSGLDYRNGCSLYVGIPFCPTTCLYCSFTSYPIAKWSGRLDEYLDALEQELMLTREYLGEKELQTIYVGGGTPTSLPEDKLERLMEMICRIFDRKDLREFTVEAGRPDSITREKLAILKDHGVGRISINPQSMNQKTLDLIGRRHTVEQVEAVFSMAREMGFDNINMDLILGLPGELKDEVLATLSKIRTMAPESLTVHCLALKRAARLNLEKDRYAGYPMASGPAMDELVELAADAARELGMKPYYLYRQKNMAGNLENVGYAQGDKACLYNILMMEEKHTVFGCGAGTTTKVVIPEANRVERQENIKNIQEYLPRFPEVLEKKRHFFQEMRALW</sequence>
<dbReference type="PANTHER" id="PTHR13932:SF1">
    <property type="entry name" value="OXYGEN-INDEPENDENT COPROPORPHYRINOGEN-III OXIDASE-LIKE PROTEIN HEMZ"/>
    <property type="match status" value="1"/>
</dbReference>
<feature type="domain" description="Radical SAM core" evidence="2">
    <location>
        <begin position="200"/>
        <end position="436"/>
    </location>
</feature>
<evidence type="ECO:0000313" key="3">
    <source>
        <dbReference type="EMBL" id="HIT42713.1"/>
    </source>
</evidence>
<dbReference type="SFLD" id="SFLDF00310">
    <property type="entry name" value="oxygen-independent_coproporphy"/>
    <property type="match status" value="1"/>
</dbReference>
<organism evidence="3 4">
    <name type="scientific">Candidatus Caccovicinus merdipullorum</name>
    <dbReference type="NCBI Taxonomy" id="2840724"/>
    <lineage>
        <taxon>Bacteria</taxon>
        <taxon>Bacillati</taxon>
        <taxon>Bacillota</taxon>
        <taxon>Clostridia</taxon>
        <taxon>Eubacteriales</taxon>
        <taxon>Candidatus Caccovicinus</taxon>
    </lineage>
</organism>
<dbReference type="InterPro" id="IPR023995">
    <property type="entry name" value="HemZ"/>
</dbReference>
<dbReference type="GO" id="GO:0005737">
    <property type="term" value="C:cytoplasm"/>
    <property type="evidence" value="ECO:0007669"/>
    <property type="project" value="TreeGrafter"/>
</dbReference>
<dbReference type="Proteomes" id="UP000886860">
    <property type="component" value="Unassembled WGS sequence"/>
</dbReference>
<reference evidence="3" key="2">
    <citation type="journal article" date="2021" name="PeerJ">
        <title>Extensive microbial diversity within the chicken gut microbiome revealed by metagenomics and culture.</title>
        <authorList>
            <person name="Gilroy R."/>
            <person name="Ravi A."/>
            <person name="Getino M."/>
            <person name="Pursley I."/>
            <person name="Horton D.L."/>
            <person name="Alikhan N.F."/>
            <person name="Baker D."/>
            <person name="Gharbi K."/>
            <person name="Hall N."/>
            <person name="Watson M."/>
            <person name="Adriaenssens E.M."/>
            <person name="Foster-Nyarko E."/>
            <person name="Jarju S."/>
            <person name="Secka A."/>
            <person name="Antonio M."/>
            <person name="Oren A."/>
            <person name="Chaudhuri R.R."/>
            <person name="La Ragione R."/>
            <person name="Hildebrand F."/>
            <person name="Pallen M.J."/>
        </authorList>
    </citation>
    <scope>NUCLEOTIDE SEQUENCE</scope>
    <source>
        <strain evidence="3">CHK123-3438</strain>
    </source>
</reference>
<gene>
    <name evidence="3" type="primary">hemZ</name>
    <name evidence="3" type="ORF">IAB60_11575</name>
</gene>
<dbReference type="SFLD" id="SFLDG01065">
    <property type="entry name" value="anaerobic_coproporphyrinogen-I"/>
    <property type="match status" value="1"/>
</dbReference>
<dbReference type="Gene3D" id="3.80.30.20">
    <property type="entry name" value="tm_1862 like domain"/>
    <property type="match status" value="1"/>
</dbReference>
<reference evidence="3" key="1">
    <citation type="submission" date="2020-10" db="EMBL/GenBank/DDBJ databases">
        <authorList>
            <person name="Gilroy R."/>
        </authorList>
    </citation>
    <scope>NUCLEOTIDE SEQUENCE</scope>
    <source>
        <strain evidence="3">CHK123-3438</strain>
    </source>
</reference>
<feature type="compositionally biased region" description="Basic and acidic residues" evidence="1">
    <location>
        <begin position="66"/>
        <end position="94"/>
    </location>
</feature>
<dbReference type="Pfam" id="PF04055">
    <property type="entry name" value="Radical_SAM"/>
    <property type="match status" value="1"/>
</dbReference>
<dbReference type="GO" id="GO:0006779">
    <property type="term" value="P:porphyrin-containing compound biosynthetic process"/>
    <property type="evidence" value="ECO:0007669"/>
    <property type="project" value="TreeGrafter"/>
</dbReference>
<dbReference type="InterPro" id="IPR006638">
    <property type="entry name" value="Elp3/MiaA/NifB-like_rSAM"/>
</dbReference>
<dbReference type="GO" id="GO:0051989">
    <property type="term" value="F:coproporphyrinogen dehydrogenase activity"/>
    <property type="evidence" value="ECO:0007669"/>
    <property type="project" value="UniProtKB-EC"/>
</dbReference>
<dbReference type="SFLD" id="SFLDS00029">
    <property type="entry name" value="Radical_SAM"/>
    <property type="match status" value="1"/>
</dbReference>
<evidence type="ECO:0000256" key="1">
    <source>
        <dbReference type="SAM" id="MobiDB-lite"/>
    </source>
</evidence>
<dbReference type="GO" id="GO:0051539">
    <property type="term" value="F:4 iron, 4 sulfur cluster binding"/>
    <property type="evidence" value="ECO:0007669"/>
    <property type="project" value="TreeGrafter"/>
</dbReference>
<dbReference type="EC" id="1.3.98.3" evidence="3"/>
<evidence type="ECO:0000313" key="4">
    <source>
        <dbReference type="Proteomes" id="UP000886860"/>
    </source>
</evidence>
<proteinExistence type="predicted"/>
<name>A0A9D1GKW0_9FIRM</name>
<dbReference type="InterPro" id="IPR023404">
    <property type="entry name" value="rSAM_horseshoe"/>
</dbReference>
<dbReference type="CDD" id="cd01335">
    <property type="entry name" value="Radical_SAM"/>
    <property type="match status" value="1"/>
</dbReference>
<dbReference type="InterPro" id="IPR034505">
    <property type="entry name" value="Coproporphyrinogen-III_oxidase"/>
</dbReference>
<accession>A0A9D1GKW0</accession>
<dbReference type="EMBL" id="DVKS01000192">
    <property type="protein sequence ID" value="HIT42713.1"/>
    <property type="molecule type" value="Genomic_DNA"/>
</dbReference>
<dbReference type="InterPro" id="IPR007197">
    <property type="entry name" value="rSAM"/>
</dbReference>
<dbReference type="InterPro" id="IPR058240">
    <property type="entry name" value="rSAM_sf"/>
</dbReference>
<dbReference type="PROSITE" id="PS51918">
    <property type="entry name" value="RADICAL_SAM"/>
    <property type="match status" value="1"/>
</dbReference>